<evidence type="ECO:0000313" key="2">
    <source>
        <dbReference type="Proteomes" id="UP000237105"/>
    </source>
</evidence>
<evidence type="ECO:0000313" key="1">
    <source>
        <dbReference type="EMBL" id="PON49908.1"/>
    </source>
</evidence>
<name>A0A2P5BM93_PARAD</name>
<dbReference type="EMBL" id="JXTB01000252">
    <property type="protein sequence ID" value="PON49908.1"/>
    <property type="molecule type" value="Genomic_DNA"/>
</dbReference>
<accession>A0A2P5BM93</accession>
<gene>
    <name evidence="1" type="ORF">PanWU01x14_227160</name>
</gene>
<proteinExistence type="predicted"/>
<reference evidence="2" key="1">
    <citation type="submission" date="2016-06" db="EMBL/GenBank/DDBJ databases">
        <title>Parallel loss of symbiosis genes in relatives of nitrogen-fixing non-legume Parasponia.</title>
        <authorList>
            <person name="Van Velzen R."/>
            <person name="Holmer R."/>
            <person name="Bu F."/>
            <person name="Rutten L."/>
            <person name="Van Zeijl A."/>
            <person name="Liu W."/>
            <person name="Santuari L."/>
            <person name="Cao Q."/>
            <person name="Sharma T."/>
            <person name="Shen D."/>
            <person name="Roswanjaya Y."/>
            <person name="Wardhani T."/>
            <person name="Kalhor M.S."/>
            <person name="Jansen J."/>
            <person name="Van den Hoogen J."/>
            <person name="Gungor B."/>
            <person name="Hartog M."/>
            <person name="Hontelez J."/>
            <person name="Verver J."/>
            <person name="Yang W.-C."/>
            <person name="Schijlen E."/>
            <person name="Repin R."/>
            <person name="Schilthuizen M."/>
            <person name="Schranz E."/>
            <person name="Heidstra R."/>
            <person name="Miyata K."/>
            <person name="Fedorova E."/>
            <person name="Kohlen W."/>
            <person name="Bisseling T."/>
            <person name="Smit S."/>
            <person name="Geurts R."/>
        </authorList>
    </citation>
    <scope>NUCLEOTIDE SEQUENCE [LARGE SCALE GENOMIC DNA]</scope>
    <source>
        <strain evidence="2">cv. WU1-14</strain>
    </source>
</reference>
<organism evidence="1 2">
    <name type="scientific">Parasponia andersonii</name>
    <name type="common">Sponia andersonii</name>
    <dbReference type="NCBI Taxonomy" id="3476"/>
    <lineage>
        <taxon>Eukaryota</taxon>
        <taxon>Viridiplantae</taxon>
        <taxon>Streptophyta</taxon>
        <taxon>Embryophyta</taxon>
        <taxon>Tracheophyta</taxon>
        <taxon>Spermatophyta</taxon>
        <taxon>Magnoliopsida</taxon>
        <taxon>eudicotyledons</taxon>
        <taxon>Gunneridae</taxon>
        <taxon>Pentapetalae</taxon>
        <taxon>rosids</taxon>
        <taxon>fabids</taxon>
        <taxon>Rosales</taxon>
        <taxon>Cannabaceae</taxon>
        <taxon>Parasponia</taxon>
    </lineage>
</organism>
<keyword evidence="2" id="KW-1185">Reference proteome</keyword>
<protein>
    <submittedName>
        <fullName evidence="1">Uncharacterized protein</fullName>
    </submittedName>
</protein>
<dbReference type="AlphaFoldDB" id="A0A2P5BM93"/>
<sequence>MYQRHAEVDQAVEIAHCNTLARISSMLLRVATSPSMADLWREVVPHHPRLEQVKCIIASNCLGL</sequence>
<comment type="caution">
    <text evidence="1">The sequence shown here is derived from an EMBL/GenBank/DDBJ whole genome shotgun (WGS) entry which is preliminary data.</text>
</comment>
<dbReference type="Proteomes" id="UP000237105">
    <property type="component" value="Unassembled WGS sequence"/>
</dbReference>